<dbReference type="EMBL" id="GL883021">
    <property type="protein sequence ID" value="EGG16752.1"/>
    <property type="molecule type" value="Genomic_DNA"/>
</dbReference>
<name>F4Q330_CACFS</name>
<evidence type="ECO:0000313" key="3">
    <source>
        <dbReference type="Proteomes" id="UP000007797"/>
    </source>
</evidence>
<dbReference type="AlphaFoldDB" id="F4Q330"/>
<protein>
    <submittedName>
        <fullName evidence="2">Uncharacterized protein</fullName>
    </submittedName>
</protein>
<accession>F4Q330</accession>
<feature type="region of interest" description="Disordered" evidence="1">
    <location>
        <begin position="1"/>
        <end position="51"/>
    </location>
</feature>
<dbReference type="KEGG" id="dfa:DFA_07730"/>
<gene>
    <name evidence="2" type="ORF">DFA_07730</name>
</gene>
<feature type="compositionally biased region" description="Polar residues" evidence="1">
    <location>
        <begin position="38"/>
        <end position="51"/>
    </location>
</feature>
<dbReference type="GeneID" id="14869029"/>
<dbReference type="RefSeq" id="XP_004355226.1">
    <property type="nucleotide sequence ID" value="XM_004355174.1"/>
</dbReference>
<reference evidence="3" key="1">
    <citation type="journal article" date="2011" name="Genome Res.">
        <title>Phylogeny-wide analysis of social amoeba genomes highlights ancient origins for complex intercellular communication.</title>
        <authorList>
            <person name="Heidel A.J."/>
            <person name="Lawal H.M."/>
            <person name="Felder M."/>
            <person name="Schilde C."/>
            <person name="Helps N.R."/>
            <person name="Tunggal B."/>
            <person name="Rivero F."/>
            <person name="John U."/>
            <person name="Schleicher M."/>
            <person name="Eichinger L."/>
            <person name="Platzer M."/>
            <person name="Noegel A.A."/>
            <person name="Schaap P."/>
            <person name="Gloeckner G."/>
        </authorList>
    </citation>
    <scope>NUCLEOTIDE SEQUENCE [LARGE SCALE GENOMIC DNA]</scope>
    <source>
        <strain evidence="3">SH3</strain>
    </source>
</reference>
<dbReference type="Proteomes" id="UP000007797">
    <property type="component" value="Unassembled WGS sequence"/>
</dbReference>
<sequence>MDPNFDSVEKPARRGPTQGGHGASRYSPSVGKNPRFPNPNQTSLFSSILTS</sequence>
<keyword evidence="3" id="KW-1185">Reference proteome</keyword>
<organism evidence="2 3">
    <name type="scientific">Cavenderia fasciculata</name>
    <name type="common">Slime mold</name>
    <name type="synonym">Dictyostelium fasciculatum</name>
    <dbReference type="NCBI Taxonomy" id="261658"/>
    <lineage>
        <taxon>Eukaryota</taxon>
        <taxon>Amoebozoa</taxon>
        <taxon>Evosea</taxon>
        <taxon>Eumycetozoa</taxon>
        <taxon>Dictyostelia</taxon>
        <taxon>Acytosteliales</taxon>
        <taxon>Cavenderiaceae</taxon>
        <taxon>Cavenderia</taxon>
    </lineage>
</organism>
<evidence type="ECO:0000256" key="1">
    <source>
        <dbReference type="SAM" id="MobiDB-lite"/>
    </source>
</evidence>
<proteinExistence type="predicted"/>
<evidence type="ECO:0000313" key="2">
    <source>
        <dbReference type="EMBL" id="EGG16752.1"/>
    </source>
</evidence>